<reference evidence="3 4" key="1">
    <citation type="submission" date="2018-03" db="EMBL/GenBank/DDBJ databases">
        <title>Genomic Encyclopedia of Archaeal and Bacterial Type Strains, Phase II (KMG-II): from individual species to whole genera.</title>
        <authorList>
            <person name="Goeker M."/>
        </authorList>
    </citation>
    <scope>NUCLEOTIDE SEQUENCE [LARGE SCALE GENOMIC DNA]</scope>
    <source>
        <strain evidence="3 4">DSM 13175</strain>
    </source>
</reference>
<evidence type="ECO:0000256" key="1">
    <source>
        <dbReference type="SAM" id="MobiDB-lite"/>
    </source>
</evidence>
<dbReference type="RefSeq" id="WP_170068848.1">
    <property type="nucleotide sequence ID" value="NZ_PVTO01000014.1"/>
</dbReference>
<proteinExistence type="predicted"/>
<dbReference type="InterPro" id="IPR050490">
    <property type="entry name" value="Bact_solute-bd_prot1"/>
</dbReference>
<dbReference type="SUPFAM" id="SSF53850">
    <property type="entry name" value="Periplasmic binding protein-like II"/>
    <property type="match status" value="1"/>
</dbReference>
<accession>A0A2T0W6A1</accession>
<dbReference type="Proteomes" id="UP000238205">
    <property type="component" value="Unassembled WGS sequence"/>
</dbReference>
<feature type="region of interest" description="Disordered" evidence="1">
    <location>
        <begin position="26"/>
        <end position="55"/>
    </location>
</feature>
<evidence type="ECO:0000256" key="2">
    <source>
        <dbReference type="SAM" id="SignalP"/>
    </source>
</evidence>
<feature type="signal peptide" evidence="2">
    <location>
        <begin position="1"/>
        <end position="23"/>
    </location>
</feature>
<dbReference type="EMBL" id="PVTO01000014">
    <property type="protein sequence ID" value="PRY82222.1"/>
    <property type="molecule type" value="Genomic_DNA"/>
</dbReference>
<dbReference type="CDD" id="cd13583">
    <property type="entry name" value="PBP2_AlgQ_like_4"/>
    <property type="match status" value="1"/>
</dbReference>
<dbReference type="Gene3D" id="3.40.190.10">
    <property type="entry name" value="Periplasmic binding protein-like II"/>
    <property type="match status" value="2"/>
</dbReference>
<name>A0A2T0W6A1_9LACT</name>
<organism evidence="3 4">
    <name type="scientific">Alkalibacterium olivapovliticus</name>
    <dbReference type="NCBI Taxonomy" id="99907"/>
    <lineage>
        <taxon>Bacteria</taxon>
        <taxon>Bacillati</taxon>
        <taxon>Bacillota</taxon>
        <taxon>Bacilli</taxon>
        <taxon>Lactobacillales</taxon>
        <taxon>Carnobacteriaceae</taxon>
        <taxon>Alkalibacterium</taxon>
    </lineage>
</organism>
<evidence type="ECO:0000313" key="4">
    <source>
        <dbReference type="Proteomes" id="UP000238205"/>
    </source>
</evidence>
<sequence length="564" mass="62985">MGSSLKKKLLAGLTLTTATLLIACGGDDTTDNGGDSNGDNGTSEEGEAGVTEDDIGTEHAMEDFSVGDTFYSEEPLEFSFLYRDHPNYPLDEDWTFYDMLEERTNVTFDNVIAPLSDFPERRSVLIAAGDAPDIISNSYPGDESQFVGSGALLPLSDYVHLMPHLSQRIEDWDLSEELDQNRQADGKYYILPGIEENVRHDYTLMINRTVFDEYGVEEPNSWDELRDALQVLADETGNVPFNDQWQGQALLNYAAPSFDTVAGWGYGGGVVFDEGADEFSYAPMEDGYRELVEYFAGLVEDGLMDPESFTQEDETAQNSFNNANSYVISANSQTVIGQRESMAEIHGEGEYEIGKILSPEGPAGPYVGGSRFVAGFMLRADVAERDDFLALLQFVDWLYYSEEGNELAWWGEEGETFERSEEAPGGYMPLDPITYLGLNPEGTEHLQEDHGFRNGIIASGGTDELLQSVMDEEEIEFQNETNANREVITPAPPYPLSEADQEQLSLIGTPLQDTTETYTLRFITGQYDFDRWDEFMADLENQNVDQYLDIVNTAYQDFQSNQAE</sequence>
<protein>
    <submittedName>
        <fullName evidence="3">Putative aldouronate transport system substrate-binding protein</fullName>
    </submittedName>
</protein>
<dbReference type="PANTHER" id="PTHR43649">
    <property type="entry name" value="ARABINOSE-BINDING PROTEIN-RELATED"/>
    <property type="match status" value="1"/>
</dbReference>
<dbReference type="Pfam" id="PF01547">
    <property type="entry name" value="SBP_bac_1"/>
    <property type="match status" value="1"/>
</dbReference>
<feature type="compositionally biased region" description="Low complexity" evidence="1">
    <location>
        <begin position="26"/>
        <end position="41"/>
    </location>
</feature>
<evidence type="ECO:0000313" key="3">
    <source>
        <dbReference type="EMBL" id="PRY82222.1"/>
    </source>
</evidence>
<feature type="chain" id="PRO_5038379871" evidence="2">
    <location>
        <begin position="24"/>
        <end position="564"/>
    </location>
</feature>
<dbReference type="PROSITE" id="PS51257">
    <property type="entry name" value="PROKAR_LIPOPROTEIN"/>
    <property type="match status" value="1"/>
</dbReference>
<keyword evidence="4" id="KW-1185">Reference proteome</keyword>
<gene>
    <name evidence="3" type="ORF">CLV38_11418</name>
</gene>
<dbReference type="AlphaFoldDB" id="A0A2T0W6A1"/>
<keyword evidence="2" id="KW-0732">Signal</keyword>
<comment type="caution">
    <text evidence="3">The sequence shown here is derived from an EMBL/GenBank/DDBJ whole genome shotgun (WGS) entry which is preliminary data.</text>
</comment>
<dbReference type="InterPro" id="IPR006059">
    <property type="entry name" value="SBP"/>
</dbReference>
<feature type="compositionally biased region" description="Acidic residues" evidence="1">
    <location>
        <begin position="42"/>
        <end position="55"/>
    </location>
</feature>